<feature type="compositionally biased region" description="Basic residues" evidence="1">
    <location>
        <begin position="243"/>
        <end position="252"/>
    </location>
</feature>
<evidence type="ECO:0000313" key="2">
    <source>
        <dbReference type="EMBL" id="CDR48819.1"/>
    </source>
</evidence>
<dbReference type="OrthoDB" id="10382521at2759"/>
<reference evidence="2" key="1">
    <citation type="journal article" date="2014" name="Genome Announc.">
        <title>Draft genome sequence of Rhodosporidium toruloides CECT1137, an oleaginous yeast of biotechnological interest.</title>
        <authorList>
            <person name="Morin N."/>
            <person name="Calcas X."/>
            <person name="Devillers H."/>
            <person name="Durrens P."/>
            <person name="Sherman D.J."/>
            <person name="Nicaud J.-M."/>
            <person name="Neuveglise C."/>
        </authorList>
    </citation>
    <scope>NUCLEOTIDE SEQUENCE</scope>
    <source>
        <strain evidence="2">CECT1137</strain>
    </source>
</reference>
<feature type="compositionally biased region" description="Low complexity" evidence="1">
    <location>
        <begin position="31"/>
        <end position="41"/>
    </location>
</feature>
<evidence type="ECO:0000256" key="1">
    <source>
        <dbReference type="SAM" id="MobiDB-lite"/>
    </source>
</evidence>
<feature type="region of interest" description="Disordered" evidence="1">
    <location>
        <begin position="103"/>
        <end position="137"/>
    </location>
</feature>
<protein>
    <submittedName>
        <fullName evidence="2">RHTO0S20e02080g1_1</fullName>
    </submittedName>
</protein>
<feature type="region of interest" description="Disordered" evidence="1">
    <location>
        <begin position="20"/>
        <end position="68"/>
    </location>
</feature>
<name>A0A061BP18_RHOTO</name>
<feature type="compositionally biased region" description="Basic and acidic residues" evidence="1">
    <location>
        <begin position="43"/>
        <end position="65"/>
    </location>
</feature>
<gene>
    <name evidence="2" type="ORF">RHTO0S_20e02080g</name>
</gene>
<proteinExistence type="predicted"/>
<sequence length="280" mass="29746">MKSPLDTNALPPDLAARFAALRAPSSPPKPSSSSLPGPTSPERQSETVEDRLRRLETPTKEEVERGVQVAVKGMPVRRLSRRLSGLTEAGDDEADEAVQRFLAEAQAAPSSPPLPSPPSLDPSSPSSPKARAGRTVPALSPSLLDTLSGVEVQFFRPSLGASTGDVAPSSFGVGGEEEDLMWRLRDGLSIEEKTRKRDEDGTKEWEKRMEGLKGVAAGPARSAGPVGDALGVPPDLGELEKAVKRKQRKARRRADDSSEESDDTSSEASSDSADSVESEV</sequence>
<feature type="region of interest" description="Disordered" evidence="1">
    <location>
        <begin position="214"/>
        <end position="280"/>
    </location>
</feature>
<dbReference type="AlphaFoldDB" id="A0A061BP18"/>
<organism evidence="2">
    <name type="scientific">Rhodotorula toruloides</name>
    <name type="common">Yeast</name>
    <name type="synonym">Rhodosporidium toruloides</name>
    <dbReference type="NCBI Taxonomy" id="5286"/>
    <lineage>
        <taxon>Eukaryota</taxon>
        <taxon>Fungi</taxon>
        <taxon>Dikarya</taxon>
        <taxon>Basidiomycota</taxon>
        <taxon>Pucciniomycotina</taxon>
        <taxon>Microbotryomycetes</taxon>
        <taxon>Sporidiobolales</taxon>
        <taxon>Sporidiobolaceae</taxon>
        <taxon>Rhodotorula</taxon>
    </lineage>
</organism>
<dbReference type="EMBL" id="LK052955">
    <property type="protein sequence ID" value="CDR48819.1"/>
    <property type="molecule type" value="Genomic_DNA"/>
</dbReference>
<accession>A0A061BP18</accession>
<feature type="compositionally biased region" description="Pro residues" evidence="1">
    <location>
        <begin position="110"/>
        <end position="120"/>
    </location>
</feature>